<dbReference type="AlphaFoldDB" id="A0A261G8G2"/>
<dbReference type="Proteomes" id="UP000216451">
    <property type="component" value="Unassembled WGS sequence"/>
</dbReference>
<evidence type="ECO:0000313" key="2">
    <source>
        <dbReference type="EMBL" id="OZG67717.1"/>
    </source>
</evidence>
<keyword evidence="3" id="KW-1185">Reference proteome</keyword>
<reference evidence="2 3" key="1">
    <citation type="journal article" date="2017" name="BMC Genomics">
        <title>Comparative genomic and phylogenomic analyses of the Bifidobacteriaceae family.</title>
        <authorList>
            <person name="Lugli G.A."/>
            <person name="Milani C."/>
            <person name="Turroni F."/>
            <person name="Duranti S."/>
            <person name="Mancabelli L."/>
            <person name="Mangifesta M."/>
            <person name="Ferrario C."/>
            <person name="Modesto M."/>
            <person name="Mattarelli P."/>
            <person name="Jiri K."/>
            <person name="van Sinderen D."/>
            <person name="Ventura M."/>
        </authorList>
    </citation>
    <scope>NUCLEOTIDE SEQUENCE [LARGE SCALE GENOMIC DNA]</scope>
    <source>
        <strain evidence="2 3">LMG 28769</strain>
    </source>
</reference>
<sequence>MKVTQQQSLRQTAYSRQPDTFINIARLPGPLSMQYLDSLDIVVALDSSNCFSNADTQTLFGRGTIAARLVPIGAAACAYLARWIWAGGAFPGTIDIISQSHYRAAVHGHLIRVHNRRIEADHMIQIGSLLLTSPTRTACDLACNEDERESFNESVASITSMLELYDVKPEECMDLLMKNQRWPGHAKGLEVLRMIVLVSGSQDLRKRISQFDMDPPHTHVQQEQCTGNSALPDTLTAPDDRAQQQHGARKIRRHQSSLFDSE</sequence>
<accession>A0A261G8G2</accession>
<evidence type="ECO:0000313" key="3">
    <source>
        <dbReference type="Proteomes" id="UP000216451"/>
    </source>
</evidence>
<name>A0A261G8G2_9BIFI</name>
<feature type="region of interest" description="Disordered" evidence="1">
    <location>
        <begin position="226"/>
        <end position="262"/>
    </location>
</feature>
<protein>
    <submittedName>
        <fullName evidence="2">Uncharacterized protein</fullName>
    </submittedName>
</protein>
<dbReference type="GeneID" id="98295041"/>
<gene>
    <name evidence="2" type="ORF">BAQU_0361</name>
</gene>
<evidence type="ECO:0000256" key="1">
    <source>
        <dbReference type="SAM" id="MobiDB-lite"/>
    </source>
</evidence>
<organism evidence="2 3">
    <name type="scientific">Bifidobacterium aquikefiri</name>
    <dbReference type="NCBI Taxonomy" id="1653207"/>
    <lineage>
        <taxon>Bacteria</taxon>
        <taxon>Bacillati</taxon>
        <taxon>Actinomycetota</taxon>
        <taxon>Actinomycetes</taxon>
        <taxon>Bifidobacteriales</taxon>
        <taxon>Bifidobacteriaceae</taxon>
        <taxon>Bifidobacterium</taxon>
    </lineage>
</organism>
<proteinExistence type="predicted"/>
<dbReference type="OrthoDB" id="3239634at2"/>
<comment type="caution">
    <text evidence="2">The sequence shown here is derived from an EMBL/GenBank/DDBJ whole genome shotgun (WGS) entry which is preliminary data.</text>
</comment>
<dbReference type="RefSeq" id="WP_094692367.1">
    <property type="nucleotide sequence ID" value="NZ_CALENZ010000020.1"/>
</dbReference>
<dbReference type="EMBL" id="MWXA01000003">
    <property type="protein sequence ID" value="OZG67717.1"/>
    <property type="molecule type" value="Genomic_DNA"/>
</dbReference>